<evidence type="ECO:0000256" key="2">
    <source>
        <dbReference type="ARBA" id="ARBA00022692"/>
    </source>
</evidence>
<comment type="caution">
    <text evidence="13">The sequence shown here is derived from an EMBL/GenBank/DDBJ whole genome shotgun (WGS) entry which is preliminary data.</text>
</comment>
<keyword evidence="7" id="KW-0539">Nucleus</keyword>
<dbReference type="CDD" id="cd22005">
    <property type="entry name" value="HMG-box_AtHMGB1-like"/>
    <property type="match status" value="1"/>
</dbReference>
<evidence type="ECO:0000256" key="3">
    <source>
        <dbReference type="ARBA" id="ARBA00022847"/>
    </source>
</evidence>
<evidence type="ECO:0000259" key="11">
    <source>
        <dbReference type="PROSITE" id="PS50118"/>
    </source>
</evidence>
<evidence type="ECO:0000256" key="7">
    <source>
        <dbReference type="PROSITE-ProRule" id="PRU00267"/>
    </source>
</evidence>
<feature type="chain" id="PRO_5045238509" description="STAS domain-containing protein" evidence="10">
    <location>
        <begin position="20"/>
        <end position="496"/>
    </location>
</feature>
<feature type="compositionally biased region" description="Acidic residues" evidence="8">
    <location>
        <begin position="482"/>
        <end position="496"/>
    </location>
</feature>
<feature type="region of interest" description="Disordered" evidence="8">
    <location>
        <begin position="337"/>
        <end position="393"/>
    </location>
</feature>
<evidence type="ECO:0000313" key="13">
    <source>
        <dbReference type="EMBL" id="KAG5406234.1"/>
    </source>
</evidence>
<evidence type="ECO:0008006" key="15">
    <source>
        <dbReference type="Google" id="ProtNLM"/>
    </source>
</evidence>
<keyword evidence="4 9" id="KW-1133">Transmembrane helix</keyword>
<dbReference type="Gene3D" id="1.10.30.10">
    <property type="entry name" value="High mobility group box domain"/>
    <property type="match status" value="1"/>
</dbReference>
<evidence type="ECO:0000256" key="1">
    <source>
        <dbReference type="ARBA" id="ARBA00004141"/>
    </source>
</evidence>
<feature type="region of interest" description="Disordered" evidence="8">
    <location>
        <begin position="443"/>
        <end position="496"/>
    </location>
</feature>
<dbReference type="Pfam" id="PF00916">
    <property type="entry name" value="Sulfate_transp"/>
    <property type="match status" value="1"/>
</dbReference>
<accession>A0ABQ7N5Q8</accession>
<keyword evidence="6 9" id="KW-0472">Membrane</keyword>
<dbReference type="InterPro" id="IPR036513">
    <property type="entry name" value="STAS_dom_sf"/>
</dbReference>
<feature type="domain" description="STAS" evidence="12">
    <location>
        <begin position="198"/>
        <end position="322"/>
    </location>
</feature>
<dbReference type="SMART" id="SM00398">
    <property type="entry name" value="HMG"/>
    <property type="match status" value="1"/>
</dbReference>
<feature type="DNA-binding region" description="HMG box" evidence="7">
    <location>
        <begin position="391"/>
        <end position="445"/>
    </location>
</feature>
<evidence type="ECO:0000256" key="10">
    <source>
        <dbReference type="SAM" id="SignalP"/>
    </source>
</evidence>
<dbReference type="EMBL" id="JADBGQ010000003">
    <property type="protein sequence ID" value="KAG5406234.1"/>
    <property type="molecule type" value="Genomic_DNA"/>
</dbReference>
<name>A0ABQ7N5Q8_BRACM</name>
<dbReference type="Gene3D" id="3.30.750.24">
    <property type="entry name" value="STAS domain"/>
    <property type="match status" value="1"/>
</dbReference>
<keyword evidence="10" id="KW-0732">Signal</keyword>
<feature type="compositionally biased region" description="Acidic residues" evidence="8">
    <location>
        <begin position="463"/>
        <end position="473"/>
    </location>
</feature>
<dbReference type="PROSITE" id="PS50118">
    <property type="entry name" value="HMG_BOX_2"/>
    <property type="match status" value="1"/>
</dbReference>
<gene>
    <name evidence="13" type="primary">A03p051970.1_BraROA</name>
    <name evidence="13" type="ORF">IGI04_012353</name>
</gene>
<dbReference type="InterPro" id="IPR011547">
    <property type="entry name" value="SLC26A/SulP_dom"/>
</dbReference>
<keyword evidence="3" id="KW-0769">Symport</keyword>
<evidence type="ECO:0000256" key="6">
    <source>
        <dbReference type="ARBA" id="ARBA00023136"/>
    </source>
</evidence>
<reference evidence="13 14" key="1">
    <citation type="submission" date="2021-03" db="EMBL/GenBank/DDBJ databases">
        <authorList>
            <person name="King G.J."/>
            <person name="Bancroft I."/>
            <person name="Baten A."/>
            <person name="Bloomfield J."/>
            <person name="Borpatragohain P."/>
            <person name="He Z."/>
            <person name="Irish N."/>
            <person name="Irwin J."/>
            <person name="Liu K."/>
            <person name="Mauleon R.P."/>
            <person name="Moore J."/>
            <person name="Morris R."/>
            <person name="Ostergaard L."/>
            <person name="Wang B."/>
            <person name="Wells R."/>
        </authorList>
    </citation>
    <scope>NUCLEOTIDE SEQUENCE [LARGE SCALE GENOMIC DNA]</scope>
    <source>
        <strain evidence="13">R-o-18</strain>
        <tissue evidence="13">Leaf</tissue>
    </source>
</reference>
<dbReference type="SUPFAM" id="SSF52091">
    <property type="entry name" value="SpoIIaa-like"/>
    <property type="match status" value="1"/>
</dbReference>
<dbReference type="InterPro" id="IPR001902">
    <property type="entry name" value="SLC26A/SulP_fam"/>
</dbReference>
<keyword evidence="2 9" id="KW-0812">Transmembrane</keyword>
<feature type="transmembrane region" description="Helical" evidence="9">
    <location>
        <begin position="80"/>
        <end position="102"/>
    </location>
</feature>
<dbReference type="SUPFAM" id="SSF47095">
    <property type="entry name" value="HMG-box"/>
    <property type="match status" value="1"/>
</dbReference>
<feature type="transmembrane region" description="Helical" evidence="9">
    <location>
        <begin position="108"/>
        <end position="128"/>
    </location>
</feature>
<keyword evidence="5" id="KW-0764">Sulfate transport</keyword>
<feature type="transmembrane region" description="Helical" evidence="9">
    <location>
        <begin position="149"/>
        <end position="174"/>
    </location>
</feature>
<evidence type="ECO:0000256" key="8">
    <source>
        <dbReference type="SAM" id="MobiDB-lite"/>
    </source>
</evidence>
<feature type="signal peptide" evidence="10">
    <location>
        <begin position="1"/>
        <end position="19"/>
    </location>
</feature>
<evidence type="ECO:0000256" key="5">
    <source>
        <dbReference type="ARBA" id="ARBA00023032"/>
    </source>
</evidence>
<feature type="compositionally biased region" description="Basic and acidic residues" evidence="8">
    <location>
        <begin position="337"/>
        <end position="390"/>
    </location>
</feature>
<keyword evidence="14" id="KW-1185">Reference proteome</keyword>
<dbReference type="Proteomes" id="UP000823674">
    <property type="component" value="Chromosome A03"/>
</dbReference>
<proteinExistence type="predicted"/>
<evidence type="ECO:0000256" key="4">
    <source>
        <dbReference type="ARBA" id="ARBA00022989"/>
    </source>
</evidence>
<organism evidence="13 14">
    <name type="scientific">Brassica rapa subsp. trilocularis</name>
    <dbReference type="NCBI Taxonomy" id="1813537"/>
    <lineage>
        <taxon>Eukaryota</taxon>
        <taxon>Viridiplantae</taxon>
        <taxon>Streptophyta</taxon>
        <taxon>Embryophyta</taxon>
        <taxon>Tracheophyta</taxon>
        <taxon>Spermatophyta</taxon>
        <taxon>Magnoliopsida</taxon>
        <taxon>eudicotyledons</taxon>
        <taxon>Gunneridae</taxon>
        <taxon>Pentapetalae</taxon>
        <taxon>rosids</taxon>
        <taxon>malvids</taxon>
        <taxon>Brassicales</taxon>
        <taxon>Brassicaceae</taxon>
        <taxon>Brassiceae</taxon>
        <taxon>Brassica</taxon>
    </lineage>
</organism>
<sequence>MTPLTSVILGSLLVYFTHAERHGVQVEGIAVGRSFAMFKNYNIDGNKEMLAFGMMNIVGSLTSCYLTTGPFSRSAVNFNAGCKTVVSNIVMAIAVMFTLLFLTPLFHYTPLVVLSSIIISAMLGLIDYQAAIHLWNVDKFDFLVCMSAYFGVVFGSVEIGLVVAVAISIARLLLFMSRPRTAIKGNIPNSMIYRNTEQYPYSRTVPGLLILEIDAPIYFANAGYLRERITRWINEEEERVKTSGENSLQYVILDMSAVGNIDTSGISMMEEIKKIIDRRTLKLVLANPKGEVVKKLTRSKFIDDKLGKEWMFLTVGEAVEACSFMLHTLKTEPASKGEISKMKTAKGKDKARNTKEALKPVDDRKVGKRKAPGEKGETRKEKKAKKDPNKPKRAPSAFFVFLEDFRITFKKDNPNVKAVSAEKAPYEEKAVKRKAEYEKLMDAYNKNLEEGSDESEKSRSEVNDEDEASEEEAQPDKGKAGDEEDDDDADDDEEED</sequence>
<keyword evidence="3" id="KW-0813">Transport</keyword>
<evidence type="ECO:0000256" key="9">
    <source>
        <dbReference type="SAM" id="Phobius"/>
    </source>
</evidence>
<dbReference type="PROSITE" id="PS50801">
    <property type="entry name" value="STAS"/>
    <property type="match status" value="1"/>
</dbReference>
<feature type="domain" description="HMG box" evidence="11">
    <location>
        <begin position="391"/>
        <end position="445"/>
    </location>
</feature>
<comment type="subcellular location">
    <subcellularLocation>
        <location evidence="1">Membrane</location>
        <topology evidence="1">Multi-pass membrane protein</topology>
    </subcellularLocation>
</comment>
<feature type="transmembrane region" description="Helical" evidence="9">
    <location>
        <begin position="49"/>
        <end position="68"/>
    </location>
</feature>
<dbReference type="Pfam" id="PF01740">
    <property type="entry name" value="STAS"/>
    <property type="match status" value="1"/>
</dbReference>
<dbReference type="PANTHER" id="PTHR11814">
    <property type="entry name" value="SULFATE TRANSPORTER"/>
    <property type="match status" value="1"/>
</dbReference>
<keyword evidence="7" id="KW-0238">DNA-binding</keyword>
<dbReference type="CDD" id="cd07042">
    <property type="entry name" value="STAS_SulP_like_sulfate_transporter"/>
    <property type="match status" value="1"/>
</dbReference>
<dbReference type="InterPro" id="IPR036910">
    <property type="entry name" value="HMG_box_dom_sf"/>
</dbReference>
<protein>
    <recommendedName>
        <fullName evidence="15">STAS domain-containing protein</fullName>
    </recommendedName>
</protein>
<dbReference type="InterPro" id="IPR002645">
    <property type="entry name" value="STAS_dom"/>
</dbReference>
<evidence type="ECO:0000259" key="12">
    <source>
        <dbReference type="PROSITE" id="PS50801"/>
    </source>
</evidence>
<dbReference type="InterPro" id="IPR009071">
    <property type="entry name" value="HMG_box_dom"/>
</dbReference>
<evidence type="ECO:0000313" key="14">
    <source>
        <dbReference type="Proteomes" id="UP000823674"/>
    </source>
</evidence>